<keyword evidence="7" id="KW-0732">Signal</keyword>
<proteinExistence type="inferred from homology"/>
<dbReference type="GO" id="GO:0006508">
    <property type="term" value="P:proteolysis"/>
    <property type="evidence" value="ECO:0007669"/>
    <property type="project" value="UniProtKB-KW"/>
</dbReference>
<evidence type="ECO:0000256" key="3">
    <source>
        <dbReference type="ARBA" id="ARBA00022670"/>
    </source>
</evidence>
<evidence type="ECO:0000256" key="6">
    <source>
        <dbReference type="RuleBase" id="RU364089"/>
    </source>
</evidence>
<sequence>MFKKKFLSKVLVSIIALSAASPALGTFACTTVIVGKDATADGSTVIARNEDSNPASAKHFVVRKAKDNPAGTIYTSKGNGFKCVLPKHQYKYTATPEWSDFEGQFEEAGINEKGVAMSATETIGSNAKVMAVDPFVENGIEEDAMETVVLPYIKSAREGVQRLGDIITKQGAGEADGIIFSDKNEVWYMEIGSGHEWVARRVPDNSYAVIANQTAIEDVDFSDSKDYMYSSDLKSFVENNKLNPDENGKFIFRDIFGTNNDGDAIGNIPRVWDGQRILSPSQTKDQKVTAKDIPLFRTPDQKITVEDVGKVLSSHFAGTDYDVTEKDYSKYNYWPINNPTNQESHIIQLRPNMPDQISGIQWVAMASPETSVYVPFYAGITTTPKAYQIGTNTPDTKSAFWTYRMTQVLATPHYNDFLSKFIQPFQTTVNKQLNDNIVASDKKALSIYKSNPSKLTSYLNKEGQKDADYALREFRKLNNTLIKESTGYLPLYNQKCTN</sequence>
<comment type="similarity">
    <text evidence="2 6">Belongs to the peptidase C69 family.</text>
</comment>
<evidence type="ECO:0000256" key="4">
    <source>
        <dbReference type="ARBA" id="ARBA00022801"/>
    </source>
</evidence>
<dbReference type="PROSITE" id="PS51257">
    <property type="entry name" value="PROKAR_LIPOPROTEIN"/>
    <property type="match status" value="1"/>
</dbReference>
<dbReference type="Pfam" id="PF03577">
    <property type="entry name" value="Peptidase_C69"/>
    <property type="match status" value="1"/>
</dbReference>
<evidence type="ECO:0000313" key="9">
    <source>
        <dbReference type="Proteomes" id="UP000190080"/>
    </source>
</evidence>
<feature type="signal peptide" evidence="7">
    <location>
        <begin position="1"/>
        <end position="28"/>
    </location>
</feature>
<keyword evidence="9" id="KW-1185">Reference proteome</keyword>
<dbReference type="GO" id="GO:0070004">
    <property type="term" value="F:cysteine-type exopeptidase activity"/>
    <property type="evidence" value="ECO:0007669"/>
    <property type="project" value="InterPro"/>
</dbReference>
<dbReference type="InterPro" id="IPR005322">
    <property type="entry name" value="Peptidase_C69"/>
</dbReference>
<dbReference type="EC" id="3.4.-.-" evidence="6"/>
<keyword evidence="3 6" id="KW-0645">Protease</keyword>
<protein>
    <recommendedName>
        <fullName evidence="6">Dipeptidase</fullName>
        <ecNumber evidence="6">3.4.-.-</ecNumber>
    </recommendedName>
</protein>
<dbReference type="Proteomes" id="UP000190080">
    <property type="component" value="Unassembled WGS sequence"/>
</dbReference>
<dbReference type="AlphaFoldDB" id="A0A1V4IUM0"/>
<dbReference type="PANTHER" id="PTHR12994">
    <property type="entry name" value="SECERNIN"/>
    <property type="match status" value="1"/>
</dbReference>
<accession>A0A1V4IUM0</accession>
<dbReference type="PANTHER" id="PTHR12994:SF17">
    <property type="entry name" value="LD30995P"/>
    <property type="match status" value="1"/>
</dbReference>
<dbReference type="RefSeq" id="WP_079422523.1">
    <property type="nucleotide sequence ID" value="NZ_MZGV01000008.1"/>
</dbReference>
<evidence type="ECO:0000313" key="8">
    <source>
        <dbReference type="EMBL" id="OPJ63593.1"/>
    </source>
</evidence>
<comment type="catalytic activity">
    <reaction evidence="1">
        <text>an L-aminoacyl-L-amino acid + H2O = 2 an L-alpha-amino acid</text>
        <dbReference type="Rhea" id="RHEA:48940"/>
        <dbReference type="ChEBI" id="CHEBI:15377"/>
        <dbReference type="ChEBI" id="CHEBI:59869"/>
        <dbReference type="ChEBI" id="CHEBI:77460"/>
        <dbReference type="EC" id="3.4.13.19"/>
    </reaction>
</comment>
<name>A0A1V4IUM0_9CLOT</name>
<dbReference type="GO" id="GO:0016805">
    <property type="term" value="F:dipeptidase activity"/>
    <property type="evidence" value="ECO:0007669"/>
    <property type="project" value="UniProtKB-KW"/>
</dbReference>
<dbReference type="Gene3D" id="3.60.60.10">
    <property type="entry name" value="Penicillin V Acylase, Chain A"/>
    <property type="match status" value="1"/>
</dbReference>
<comment type="caution">
    <text evidence="8">The sequence shown here is derived from an EMBL/GenBank/DDBJ whole genome shotgun (WGS) entry which is preliminary data.</text>
</comment>
<evidence type="ECO:0000256" key="1">
    <source>
        <dbReference type="ARBA" id="ARBA00001670"/>
    </source>
</evidence>
<dbReference type="STRING" id="1450648.CLORY_11010"/>
<reference evidence="8 9" key="1">
    <citation type="submission" date="2017-03" db="EMBL/GenBank/DDBJ databases">
        <title>Genome sequence of Clostridium oryzae DSM 28571.</title>
        <authorList>
            <person name="Poehlein A."/>
            <person name="Daniel R."/>
        </authorList>
    </citation>
    <scope>NUCLEOTIDE SEQUENCE [LARGE SCALE GENOMIC DNA]</scope>
    <source>
        <strain evidence="8 9">DSM 28571</strain>
    </source>
</reference>
<keyword evidence="5 6" id="KW-0224">Dipeptidase</keyword>
<gene>
    <name evidence="8" type="primary">pepD_2</name>
    <name evidence="8" type="ORF">CLORY_11010</name>
</gene>
<dbReference type="InterPro" id="IPR047804">
    <property type="entry name" value="C69_dipept_A-like"/>
</dbReference>
<evidence type="ECO:0000256" key="5">
    <source>
        <dbReference type="ARBA" id="ARBA00022997"/>
    </source>
</evidence>
<dbReference type="OrthoDB" id="9764088at2"/>
<dbReference type="EMBL" id="MZGV01000008">
    <property type="protein sequence ID" value="OPJ63593.1"/>
    <property type="molecule type" value="Genomic_DNA"/>
</dbReference>
<organism evidence="8 9">
    <name type="scientific">Clostridium oryzae</name>
    <dbReference type="NCBI Taxonomy" id="1450648"/>
    <lineage>
        <taxon>Bacteria</taxon>
        <taxon>Bacillati</taxon>
        <taxon>Bacillota</taxon>
        <taxon>Clostridia</taxon>
        <taxon>Eubacteriales</taxon>
        <taxon>Clostridiaceae</taxon>
        <taxon>Clostridium</taxon>
    </lineage>
</organism>
<evidence type="ECO:0000256" key="7">
    <source>
        <dbReference type="SAM" id="SignalP"/>
    </source>
</evidence>
<evidence type="ECO:0000256" key="2">
    <source>
        <dbReference type="ARBA" id="ARBA00007225"/>
    </source>
</evidence>
<dbReference type="NCBIfam" id="NF033678">
    <property type="entry name" value="C69_fam_dipept"/>
    <property type="match status" value="1"/>
</dbReference>
<keyword evidence="4 6" id="KW-0378">Hydrolase</keyword>
<feature type="chain" id="PRO_5012550719" description="Dipeptidase" evidence="7">
    <location>
        <begin position="29"/>
        <end position="498"/>
    </location>
</feature>